<name>A0A418NC05_9FLAO</name>
<dbReference type="Pfam" id="PF13480">
    <property type="entry name" value="Acetyltransf_6"/>
    <property type="match status" value="1"/>
</dbReference>
<dbReference type="Proteomes" id="UP000284189">
    <property type="component" value="Unassembled WGS sequence"/>
</dbReference>
<dbReference type="AlphaFoldDB" id="A0A418NC05"/>
<evidence type="ECO:0000259" key="1">
    <source>
        <dbReference type="Pfam" id="PF13480"/>
    </source>
</evidence>
<dbReference type="Proteomes" id="UP000321528">
    <property type="component" value="Unassembled WGS sequence"/>
</dbReference>
<evidence type="ECO:0000313" key="3">
    <source>
        <dbReference type="EMBL" id="TXK08530.1"/>
    </source>
</evidence>
<gene>
    <name evidence="2" type="ORF">D2U88_00635</name>
    <name evidence="3" type="ORF">FQ019_00615</name>
</gene>
<protein>
    <submittedName>
        <fullName evidence="2">GNAT family N-acetyltransferase</fullName>
    </submittedName>
</protein>
<evidence type="ECO:0000313" key="2">
    <source>
        <dbReference type="EMBL" id="RIV74408.1"/>
    </source>
</evidence>
<evidence type="ECO:0000313" key="4">
    <source>
        <dbReference type="Proteomes" id="UP000284189"/>
    </source>
</evidence>
<dbReference type="InterPro" id="IPR016181">
    <property type="entry name" value="Acyl_CoA_acyltransferase"/>
</dbReference>
<reference evidence="3 5" key="2">
    <citation type="submission" date="2019-07" db="EMBL/GenBank/DDBJ databases">
        <title>Draft genome of two Muricauda strains isolated from deep sea.</title>
        <authorList>
            <person name="Sun C."/>
        </authorList>
    </citation>
    <scope>NUCLEOTIDE SEQUENCE [LARGE SCALE GENOMIC DNA]</scope>
    <source>
        <strain evidence="3 5">NH166</strain>
    </source>
</reference>
<dbReference type="EMBL" id="QXFJ01000007">
    <property type="protein sequence ID" value="RIV74408.1"/>
    <property type="molecule type" value="Genomic_DNA"/>
</dbReference>
<dbReference type="SUPFAM" id="SSF55729">
    <property type="entry name" value="Acyl-CoA N-acyltransferases (Nat)"/>
    <property type="match status" value="1"/>
</dbReference>
<keyword evidence="5" id="KW-1185">Reference proteome</keyword>
<dbReference type="RefSeq" id="WP_119638368.1">
    <property type="nucleotide sequence ID" value="NZ_QXFJ01000007.1"/>
</dbReference>
<accession>A0A418NC05</accession>
<proteinExistence type="predicted"/>
<reference evidence="2 4" key="1">
    <citation type="submission" date="2018-08" db="EMBL/GenBank/DDBJ databases">
        <title>Proposal of Muricauda 72 sp.nov. and Muricauda NH166 sp.nov., isolated from seawater.</title>
        <authorList>
            <person name="Cheng H."/>
            <person name="Wu Y.-H."/>
            <person name="Guo L.-L."/>
            <person name="Xu X.-W."/>
        </authorList>
    </citation>
    <scope>NUCLEOTIDE SEQUENCE [LARGE SCALE GENOMIC DNA]</scope>
    <source>
        <strain evidence="2 4">NH166</strain>
    </source>
</reference>
<sequence length="402" mass="47989">MTQKISFLEELLEKGCIDEHVSSISFKDSSNKIHHSTVEPKFWASQDTLIYTDVPGYMRVSFFGQETNKNEKSVATFEGSYIDLGRYTDIDQFLKAKLSSKRISRLKAYKRNLERVFPITYNYYYGNIDDTTYGQLMDSLKSMITKRFHEKELEHLALMEWDKFKENGRKLIQEKKAAIIVIQHGDHPIHISFNYVWEKLVFGYVRGFDVDYSKFYLGYIDILLQLDWCFKNQFKIYDLLRENMEYKLRFADCTYLYRTHIVYPQKPVYKKVASLKQWLSISLEFDVYYPVIDKLKGIYRKIPFLPKRRRQIKSLYYLDEVSGEERSKLEQGTYQTVNLYSNPQIYLKRAAYHFLYLSKDNLENLKVYRDPVTPNIFYLKGLKTMKKVHFNQSETRNGDLES</sequence>
<dbReference type="GO" id="GO:0016740">
    <property type="term" value="F:transferase activity"/>
    <property type="evidence" value="ECO:0007669"/>
    <property type="project" value="UniProtKB-KW"/>
</dbReference>
<keyword evidence="2" id="KW-0808">Transferase</keyword>
<evidence type="ECO:0000313" key="5">
    <source>
        <dbReference type="Proteomes" id="UP000321528"/>
    </source>
</evidence>
<comment type="caution">
    <text evidence="2">The sequence shown here is derived from an EMBL/GenBank/DDBJ whole genome shotgun (WGS) entry which is preliminary data.</text>
</comment>
<dbReference type="EMBL" id="VNWL01000006">
    <property type="protein sequence ID" value="TXK08530.1"/>
    <property type="molecule type" value="Genomic_DNA"/>
</dbReference>
<organism evidence="2 4">
    <name type="scientific">Flagellimonas aequoris</name>
    <dbReference type="NCBI Taxonomy" id="2306997"/>
    <lineage>
        <taxon>Bacteria</taxon>
        <taxon>Pseudomonadati</taxon>
        <taxon>Bacteroidota</taxon>
        <taxon>Flavobacteriia</taxon>
        <taxon>Flavobacteriales</taxon>
        <taxon>Flavobacteriaceae</taxon>
        <taxon>Flagellimonas</taxon>
    </lineage>
</organism>
<dbReference type="OrthoDB" id="1426896at2"/>
<feature type="domain" description="BioF2-like acetyltransferase" evidence="1">
    <location>
        <begin position="132"/>
        <end position="247"/>
    </location>
</feature>
<dbReference type="InterPro" id="IPR038740">
    <property type="entry name" value="BioF2-like_GNAT_dom"/>
</dbReference>